<dbReference type="NCBIfam" id="TIGR01144">
    <property type="entry name" value="ATP_synt_b"/>
    <property type="match status" value="1"/>
</dbReference>
<evidence type="ECO:0000256" key="3">
    <source>
        <dbReference type="ARBA" id="ARBA00022547"/>
    </source>
</evidence>
<dbReference type="Proteomes" id="UP001329915">
    <property type="component" value="Chromosome"/>
</dbReference>
<feature type="transmembrane region" description="Helical" evidence="12">
    <location>
        <begin position="12"/>
        <end position="33"/>
    </location>
</feature>
<evidence type="ECO:0000256" key="11">
    <source>
        <dbReference type="ARBA" id="ARBA00037847"/>
    </source>
</evidence>
<organism evidence="15 16">
    <name type="scientific">Metallumcola ferriviriculae</name>
    <dbReference type="NCBI Taxonomy" id="3039180"/>
    <lineage>
        <taxon>Bacteria</taxon>
        <taxon>Bacillati</taxon>
        <taxon>Bacillota</taxon>
        <taxon>Clostridia</taxon>
        <taxon>Neomoorellales</taxon>
        <taxon>Desulfitibacteraceae</taxon>
        <taxon>Metallumcola</taxon>
    </lineage>
</organism>
<dbReference type="HAMAP" id="MF_01398">
    <property type="entry name" value="ATP_synth_b_bprime"/>
    <property type="match status" value="1"/>
</dbReference>
<evidence type="ECO:0000256" key="2">
    <source>
        <dbReference type="ARBA" id="ARBA00022448"/>
    </source>
</evidence>
<dbReference type="GO" id="GO:0046961">
    <property type="term" value="F:proton-transporting ATPase activity, rotational mechanism"/>
    <property type="evidence" value="ECO:0007669"/>
    <property type="project" value="TreeGrafter"/>
</dbReference>
<dbReference type="PANTHER" id="PTHR33445">
    <property type="entry name" value="ATP SYNTHASE SUBUNIT B', CHLOROPLASTIC"/>
    <property type="match status" value="1"/>
</dbReference>
<keyword evidence="2 12" id="KW-0813">Transport</keyword>
<dbReference type="GO" id="GO:0045259">
    <property type="term" value="C:proton-transporting ATP synthase complex"/>
    <property type="evidence" value="ECO:0007669"/>
    <property type="project" value="UniProtKB-KW"/>
</dbReference>
<dbReference type="GO" id="GO:0046933">
    <property type="term" value="F:proton-transporting ATP synthase activity, rotational mechanism"/>
    <property type="evidence" value="ECO:0007669"/>
    <property type="project" value="UniProtKB-UniRule"/>
</dbReference>
<proteinExistence type="inferred from homology"/>
<dbReference type="Gene3D" id="1.20.5.620">
    <property type="entry name" value="F1F0 ATP synthase subunit B, membrane domain"/>
    <property type="match status" value="1"/>
</dbReference>
<evidence type="ECO:0000256" key="10">
    <source>
        <dbReference type="ARBA" id="ARBA00025198"/>
    </source>
</evidence>
<dbReference type="InterPro" id="IPR050059">
    <property type="entry name" value="ATP_synthase_B_chain"/>
</dbReference>
<evidence type="ECO:0000256" key="13">
    <source>
        <dbReference type="RuleBase" id="RU003848"/>
    </source>
</evidence>
<dbReference type="RefSeq" id="WP_366923709.1">
    <property type="nucleotide sequence ID" value="NZ_CP121694.1"/>
</dbReference>
<keyword evidence="8 12" id="KW-0472">Membrane</keyword>
<evidence type="ECO:0000256" key="1">
    <source>
        <dbReference type="ARBA" id="ARBA00005513"/>
    </source>
</evidence>
<feature type="coiled-coil region" evidence="14">
    <location>
        <begin position="47"/>
        <end position="122"/>
    </location>
</feature>
<evidence type="ECO:0000256" key="12">
    <source>
        <dbReference type="HAMAP-Rule" id="MF_01398"/>
    </source>
</evidence>
<evidence type="ECO:0000256" key="14">
    <source>
        <dbReference type="SAM" id="Coils"/>
    </source>
</evidence>
<comment type="function">
    <text evidence="10 12">F(1)F(0) ATP synthase produces ATP from ADP in the presence of a proton or sodium gradient. F-type ATPases consist of two structural domains, F(1) containing the extramembraneous catalytic core and F(0) containing the membrane proton channel, linked together by a central stalk and a peripheral stalk. During catalysis, ATP synthesis in the catalytic domain of F(1) is coupled via a rotary mechanism of the central stalk subunits to proton translocation.</text>
</comment>
<dbReference type="AlphaFoldDB" id="A0AAU0UJY4"/>
<sequence length="167" mass="18734">MAILNALNFNVWTFLLQIVNLLVVIAILNKLLYQPVAKIMREREAQIEGSISEANRAQKDAEKLLAEYEEKMQTAKKEAQEIVSRADKMGEDMRQKMVSDAREESTRTLAKAKEEIAGEKAKALAEIRDEVATLAMLAAGKVVGRAIDDEDQRKLVEEFVSEVGELQ</sequence>
<dbReference type="EMBL" id="CP121694">
    <property type="protein sequence ID" value="WRO20832.1"/>
    <property type="molecule type" value="Genomic_DNA"/>
</dbReference>
<name>A0AAU0UJY4_9FIRM</name>
<reference evidence="15 16" key="1">
    <citation type="submission" date="2023-04" db="EMBL/GenBank/DDBJ databases">
        <authorList>
            <person name="Hsu D."/>
        </authorList>
    </citation>
    <scope>NUCLEOTIDE SEQUENCE [LARGE SCALE GENOMIC DNA]</scope>
    <source>
        <strain evidence="15 16">MK1</strain>
    </source>
</reference>
<evidence type="ECO:0000256" key="5">
    <source>
        <dbReference type="ARBA" id="ARBA00022781"/>
    </source>
</evidence>
<dbReference type="InterPro" id="IPR002146">
    <property type="entry name" value="ATP_synth_b/b'su_bac/chlpt"/>
</dbReference>
<dbReference type="GO" id="GO:0012505">
    <property type="term" value="C:endomembrane system"/>
    <property type="evidence" value="ECO:0007669"/>
    <property type="project" value="UniProtKB-SubCell"/>
</dbReference>
<comment type="function">
    <text evidence="12">Component of the F(0) channel, it forms part of the peripheral stalk, linking F(1) to F(0).</text>
</comment>
<keyword evidence="6 12" id="KW-1133">Transmembrane helix</keyword>
<comment type="subunit">
    <text evidence="12">F-type ATPases have 2 components, F(1) - the catalytic core - and F(0) - the membrane proton channel. F(1) has five subunits: alpha(3), beta(3), gamma(1), delta(1), epsilon(1). F(0) has three main subunits: a(1), b(2) and c(10-14). The alpha and beta chains form an alternating ring which encloses part of the gamma chain. F(1) is attached to F(0) by a central stalk formed by the gamma and epsilon chains, while a peripheral stalk is formed by the delta and b chains.</text>
</comment>
<keyword evidence="3 12" id="KW-0138">CF(0)</keyword>
<keyword evidence="12" id="KW-1003">Cell membrane</keyword>
<evidence type="ECO:0000256" key="6">
    <source>
        <dbReference type="ARBA" id="ARBA00022989"/>
    </source>
</evidence>
<dbReference type="InterPro" id="IPR028987">
    <property type="entry name" value="ATP_synth_B-like_membr_sf"/>
</dbReference>
<comment type="subcellular location">
    <subcellularLocation>
        <location evidence="12">Cell membrane</location>
        <topology evidence="12">Single-pass membrane protein</topology>
    </subcellularLocation>
    <subcellularLocation>
        <location evidence="11">Endomembrane system</location>
        <topology evidence="11">Single-pass membrane protein</topology>
    </subcellularLocation>
</comment>
<evidence type="ECO:0000256" key="8">
    <source>
        <dbReference type="ARBA" id="ARBA00023136"/>
    </source>
</evidence>
<evidence type="ECO:0000256" key="4">
    <source>
        <dbReference type="ARBA" id="ARBA00022692"/>
    </source>
</evidence>
<dbReference type="CDD" id="cd06503">
    <property type="entry name" value="ATP-synt_Fo_b"/>
    <property type="match status" value="1"/>
</dbReference>
<evidence type="ECO:0000256" key="7">
    <source>
        <dbReference type="ARBA" id="ARBA00023065"/>
    </source>
</evidence>
<evidence type="ECO:0000313" key="16">
    <source>
        <dbReference type="Proteomes" id="UP001329915"/>
    </source>
</evidence>
<keyword evidence="4 12" id="KW-0812">Transmembrane</keyword>
<evidence type="ECO:0000313" key="15">
    <source>
        <dbReference type="EMBL" id="WRO20832.1"/>
    </source>
</evidence>
<protein>
    <recommendedName>
        <fullName evidence="12">ATP synthase subunit b</fullName>
    </recommendedName>
    <alternativeName>
        <fullName evidence="12">ATP synthase F(0) sector subunit b</fullName>
    </alternativeName>
    <alternativeName>
        <fullName evidence="12">ATPase subunit I</fullName>
    </alternativeName>
    <alternativeName>
        <fullName evidence="12">F-type ATPase subunit b</fullName>
        <shortName evidence="12">F-ATPase subunit b</shortName>
    </alternativeName>
</protein>
<gene>
    <name evidence="12 15" type="primary">atpF</name>
    <name evidence="15" type="ORF">MFMK1_000622</name>
</gene>
<accession>A0AAU0UJY4</accession>
<evidence type="ECO:0000256" key="9">
    <source>
        <dbReference type="ARBA" id="ARBA00023310"/>
    </source>
</evidence>
<keyword evidence="7 12" id="KW-0406">Ion transport</keyword>
<dbReference type="SUPFAM" id="SSF81573">
    <property type="entry name" value="F1F0 ATP synthase subunit B, membrane domain"/>
    <property type="match status" value="1"/>
</dbReference>
<keyword evidence="16" id="KW-1185">Reference proteome</keyword>
<dbReference type="GO" id="GO:0005886">
    <property type="term" value="C:plasma membrane"/>
    <property type="evidence" value="ECO:0007669"/>
    <property type="project" value="UniProtKB-SubCell"/>
</dbReference>
<dbReference type="PANTHER" id="PTHR33445:SF2">
    <property type="entry name" value="ATP SYNTHASE SUBUNIT B', CHLOROPLASTIC"/>
    <property type="match status" value="1"/>
</dbReference>
<dbReference type="InterPro" id="IPR005864">
    <property type="entry name" value="ATP_synth_F0_bsu_bac"/>
</dbReference>
<keyword evidence="9 12" id="KW-0066">ATP synthesis</keyword>
<keyword evidence="14" id="KW-0175">Coiled coil</keyword>
<dbReference type="Pfam" id="PF00430">
    <property type="entry name" value="ATP-synt_B"/>
    <property type="match status" value="1"/>
</dbReference>
<keyword evidence="5 12" id="KW-0375">Hydrogen ion transport</keyword>
<comment type="similarity">
    <text evidence="1 12 13">Belongs to the ATPase B chain family.</text>
</comment>
<dbReference type="KEGG" id="dbc:MFMK1_000622"/>